<reference evidence="2 3" key="1">
    <citation type="submission" date="2017-10" db="EMBL/GenBank/DDBJ databases">
        <title>Comparative genomics in systemic dimorphic fungi from Ajellomycetaceae.</title>
        <authorList>
            <person name="Munoz J.F."/>
            <person name="Mcewen J.G."/>
            <person name="Clay O.K."/>
            <person name="Cuomo C.A."/>
        </authorList>
    </citation>
    <scope>NUCLEOTIDE SEQUENCE [LARGE SCALE GENOMIC DNA]</scope>
    <source>
        <strain evidence="2 3">UAMH5409</strain>
    </source>
</reference>
<name>A0A2B7WZF5_9EURO</name>
<accession>A0A2B7WZF5</accession>
<dbReference type="OrthoDB" id="412788at2759"/>
<dbReference type="PANTHER" id="PTHR34598">
    <property type="entry name" value="BLL6449 PROTEIN"/>
    <property type="match status" value="1"/>
</dbReference>
<evidence type="ECO:0000256" key="1">
    <source>
        <dbReference type="ARBA" id="ARBA00023604"/>
    </source>
</evidence>
<dbReference type="NCBIfam" id="NF041278">
    <property type="entry name" value="CmcJ_NvfI_EfuI"/>
    <property type="match status" value="1"/>
</dbReference>
<dbReference type="Proteomes" id="UP000223968">
    <property type="component" value="Unassembled WGS sequence"/>
</dbReference>
<gene>
    <name evidence="2" type="ORF">AJ79_07809</name>
</gene>
<comment type="similarity">
    <text evidence="1">Belongs to the asaB hydroxylase/desaturase family.</text>
</comment>
<dbReference type="AlphaFoldDB" id="A0A2B7WZF5"/>
<dbReference type="PANTHER" id="PTHR34598:SF3">
    <property type="entry name" value="OXIDOREDUCTASE AN1597"/>
    <property type="match status" value="1"/>
</dbReference>
<proteinExistence type="inferred from homology"/>
<protein>
    <recommendedName>
        <fullName evidence="4">Methyltransferase</fullName>
    </recommendedName>
</protein>
<dbReference type="GO" id="GO:0016491">
    <property type="term" value="F:oxidoreductase activity"/>
    <property type="evidence" value="ECO:0007669"/>
    <property type="project" value="InterPro"/>
</dbReference>
<evidence type="ECO:0008006" key="4">
    <source>
        <dbReference type="Google" id="ProtNLM"/>
    </source>
</evidence>
<dbReference type="EMBL" id="PDNB01000166">
    <property type="protein sequence ID" value="PGH01872.1"/>
    <property type="molecule type" value="Genomic_DNA"/>
</dbReference>
<sequence length="291" mass="33654">MAAAEAKDEKVRLNYFQWKPEFDKVKPYELLVNVPDNFPTRNFTFNPGEVEIIHDMRGKEASFSLDRHGLCVRNDPLAITILDKQTVENQYLPGVDKLIRRVLEDVAEVFFFDWRLRTSDSKKVESSQEGEYLDLADQTKHLLPAEAVHIDQSPWSAHQRVRYHMKERANELLPRRFRIINIWRPTGHPVEDYPLAVCDASSLQGSRLIAADHIRRDYQGESYYPLYAPGYEWYYLSHQTPDEVLLFKTYDLNPSGEAVGCPHTSFKSPHASQAAMPRESIEVRALVFSGE</sequence>
<evidence type="ECO:0000313" key="3">
    <source>
        <dbReference type="Proteomes" id="UP000223968"/>
    </source>
</evidence>
<dbReference type="InterPro" id="IPR044053">
    <property type="entry name" value="AsaB-like"/>
</dbReference>
<organism evidence="2 3">
    <name type="scientific">Helicocarpus griseus UAMH5409</name>
    <dbReference type="NCBI Taxonomy" id="1447875"/>
    <lineage>
        <taxon>Eukaryota</taxon>
        <taxon>Fungi</taxon>
        <taxon>Dikarya</taxon>
        <taxon>Ascomycota</taxon>
        <taxon>Pezizomycotina</taxon>
        <taxon>Eurotiomycetes</taxon>
        <taxon>Eurotiomycetidae</taxon>
        <taxon>Onygenales</taxon>
        <taxon>Ajellomycetaceae</taxon>
        <taxon>Helicocarpus</taxon>
    </lineage>
</organism>
<dbReference type="STRING" id="1447875.A0A2B7WZF5"/>
<comment type="caution">
    <text evidence="2">The sequence shown here is derived from an EMBL/GenBank/DDBJ whole genome shotgun (WGS) entry which is preliminary data.</text>
</comment>
<evidence type="ECO:0000313" key="2">
    <source>
        <dbReference type="EMBL" id="PGH01872.1"/>
    </source>
</evidence>
<keyword evidence="3" id="KW-1185">Reference proteome</keyword>